<comment type="caution">
    <text evidence="1">The sequence shown here is derived from an EMBL/GenBank/DDBJ whole genome shotgun (WGS) entry which is preliminary data.</text>
</comment>
<dbReference type="Proteomes" id="UP000614714">
    <property type="component" value="Unassembled WGS sequence"/>
</dbReference>
<protein>
    <submittedName>
        <fullName evidence="1">Uncharacterized protein</fullName>
    </submittedName>
</protein>
<name>A0ABS0YDZ3_9BACT</name>
<gene>
    <name evidence="1" type="ORF">JFN91_09765</name>
</gene>
<keyword evidence="2" id="KW-1185">Reference proteome</keyword>
<dbReference type="EMBL" id="JAEMHL010000004">
    <property type="protein sequence ID" value="MBJ6750501.1"/>
    <property type="molecule type" value="Genomic_DNA"/>
</dbReference>
<evidence type="ECO:0000313" key="2">
    <source>
        <dbReference type="Proteomes" id="UP000614714"/>
    </source>
</evidence>
<accession>A0ABS0YDZ3</accession>
<proteinExistence type="predicted"/>
<evidence type="ECO:0000313" key="1">
    <source>
        <dbReference type="EMBL" id="MBJ6750501.1"/>
    </source>
</evidence>
<sequence length="57" mass="7359">MKEERDTDRAERWVATFTWEDRLIARFFPRFFKRYAPEEVQRQWELLLARKQERRNR</sequence>
<reference evidence="1 2" key="1">
    <citation type="submission" date="2020-12" db="EMBL/GenBank/DDBJ databases">
        <title>Geomonas sp. Red421, isolated from paddy soil.</title>
        <authorList>
            <person name="Xu Z."/>
            <person name="Zhang Z."/>
            <person name="Masuda Y."/>
            <person name="Itoh H."/>
            <person name="Senoo K."/>
        </authorList>
    </citation>
    <scope>NUCLEOTIDE SEQUENCE [LARGE SCALE GENOMIC DNA]</scope>
    <source>
        <strain evidence="1 2">Red421</strain>
    </source>
</reference>
<organism evidence="1 2">
    <name type="scientific">Geomonas anaerohicana</name>
    <dbReference type="NCBI Taxonomy" id="2798583"/>
    <lineage>
        <taxon>Bacteria</taxon>
        <taxon>Pseudomonadati</taxon>
        <taxon>Thermodesulfobacteriota</taxon>
        <taxon>Desulfuromonadia</taxon>
        <taxon>Geobacterales</taxon>
        <taxon>Geobacteraceae</taxon>
        <taxon>Geomonas</taxon>
    </lineage>
</organism>
<dbReference type="RefSeq" id="WP_199389022.1">
    <property type="nucleotide sequence ID" value="NZ_JAEMHL010000004.1"/>
</dbReference>